<gene>
    <name evidence="1" type="ORF">BLS_006962</name>
</gene>
<evidence type="ECO:0000313" key="2">
    <source>
        <dbReference type="Proteomes" id="UP000433883"/>
    </source>
</evidence>
<proteinExistence type="predicted"/>
<evidence type="ECO:0000313" key="1">
    <source>
        <dbReference type="EMBL" id="KAE9966476.1"/>
    </source>
</evidence>
<dbReference type="EMBL" id="WNWQ01000527">
    <property type="protein sequence ID" value="KAE9966476.1"/>
    <property type="molecule type" value="Genomic_DNA"/>
</dbReference>
<comment type="caution">
    <text evidence="1">The sequence shown here is derived from an EMBL/GenBank/DDBJ whole genome shotgun (WGS) entry which is preliminary data.</text>
</comment>
<sequence length="119" mass="13157">MLVRKLCSLARTIDSRMKLLTTTLTAAGLFALPSMAGWNCWLRFETPFDPAYYPAADRFTAQNCRVAGGNFVTAAPARCHTNAAGNCPEVFLKVYHPLLSAPNKPDLEVRVFYECKQGV</sequence>
<dbReference type="Proteomes" id="UP000433883">
    <property type="component" value="Unassembled WGS sequence"/>
</dbReference>
<accession>A0A8H3YR49</accession>
<organism evidence="1 2">
    <name type="scientific">Venturia inaequalis</name>
    <name type="common">Apple scab fungus</name>
    <dbReference type="NCBI Taxonomy" id="5025"/>
    <lineage>
        <taxon>Eukaryota</taxon>
        <taxon>Fungi</taxon>
        <taxon>Dikarya</taxon>
        <taxon>Ascomycota</taxon>
        <taxon>Pezizomycotina</taxon>
        <taxon>Dothideomycetes</taxon>
        <taxon>Pleosporomycetidae</taxon>
        <taxon>Venturiales</taxon>
        <taxon>Venturiaceae</taxon>
        <taxon>Venturia</taxon>
    </lineage>
</organism>
<reference evidence="1 2" key="1">
    <citation type="submission" date="2019-11" db="EMBL/GenBank/DDBJ databases">
        <title>Venturia inaequalis Genome Resource.</title>
        <authorList>
            <person name="Lichtner F.J."/>
        </authorList>
    </citation>
    <scope>NUCLEOTIDE SEQUENCE [LARGE SCALE GENOMIC DNA]</scope>
    <source>
        <strain evidence="1">Bline_iso_100314</strain>
    </source>
</reference>
<protein>
    <submittedName>
        <fullName evidence="1">Uncharacterized protein</fullName>
    </submittedName>
</protein>
<name>A0A8H3YR49_VENIN</name>
<dbReference type="AlphaFoldDB" id="A0A8H3YR49"/>